<dbReference type="EMBL" id="QAON01000005">
    <property type="protein sequence ID" value="PTQ89732.1"/>
    <property type="molecule type" value="Genomic_DNA"/>
</dbReference>
<comment type="caution">
    <text evidence="2">The sequence shown here is derived from an EMBL/GenBank/DDBJ whole genome shotgun (WGS) entry which is preliminary data.</text>
</comment>
<keyword evidence="1" id="KW-0472">Membrane</keyword>
<protein>
    <submittedName>
        <fullName evidence="2">RseC/MucC-like positive regulator of sigma(E)</fullName>
    </submittedName>
</protein>
<feature type="transmembrane region" description="Helical" evidence="1">
    <location>
        <begin position="78"/>
        <end position="98"/>
    </location>
</feature>
<dbReference type="Pfam" id="PF04246">
    <property type="entry name" value="RseC_MucC"/>
    <property type="match status" value="1"/>
</dbReference>
<dbReference type="PIRSF" id="PIRSF004923">
    <property type="entry name" value="RseC"/>
    <property type="match status" value="1"/>
</dbReference>
<evidence type="ECO:0000313" key="2">
    <source>
        <dbReference type="EMBL" id="PTQ89732.1"/>
    </source>
</evidence>
<keyword evidence="1" id="KW-0812">Transmembrane</keyword>
<dbReference type="AlphaFoldDB" id="A0A2T5J063"/>
<gene>
    <name evidence="2" type="ORF">C8N29_10556</name>
</gene>
<dbReference type="Proteomes" id="UP000244223">
    <property type="component" value="Unassembled WGS sequence"/>
</dbReference>
<proteinExistence type="predicted"/>
<dbReference type="RefSeq" id="WP_170106915.1">
    <property type="nucleotide sequence ID" value="NZ_QAON01000005.1"/>
</dbReference>
<dbReference type="InterPro" id="IPR026268">
    <property type="entry name" value="RseC"/>
</dbReference>
<name>A0A2T5J063_9GAMM</name>
<accession>A0A2T5J063</accession>
<dbReference type="InterPro" id="IPR007359">
    <property type="entry name" value="SigmaE_reg_RseC_MucC"/>
</dbReference>
<evidence type="ECO:0000313" key="3">
    <source>
        <dbReference type="Proteomes" id="UP000244223"/>
    </source>
</evidence>
<reference evidence="2 3" key="1">
    <citation type="submission" date="2018-04" db="EMBL/GenBank/DDBJ databases">
        <title>Genomic Encyclopedia of Archaeal and Bacterial Type Strains, Phase II (KMG-II): from individual species to whole genera.</title>
        <authorList>
            <person name="Goeker M."/>
        </authorList>
    </citation>
    <scope>NUCLEOTIDE SEQUENCE [LARGE SCALE GENOMIC DNA]</scope>
    <source>
        <strain evidence="2 3">DSM 5822</strain>
    </source>
</reference>
<feature type="transmembrane region" description="Helical" evidence="1">
    <location>
        <begin position="104"/>
        <end position="122"/>
    </location>
</feature>
<keyword evidence="3" id="KW-1185">Reference proteome</keyword>
<dbReference type="PANTHER" id="PTHR35867">
    <property type="entry name" value="PROTEIN RSEC"/>
    <property type="match status" value="1"/>
</dbReference>
<evidence type="ECO:0000256" key="1">
    <source>
        <dbReference type="SAM" id="Phobius"/>
    </source>
</evidence>
<dbReference type="PANTHER" id="PTHR35867:SF1">
    <property type="entry name" value="PROTEIN RSEC"/>
    <property type="match status" value="1"/>
</dbReference>
<sequence length="140" mass="15082">MIEQNARVVSVLSATTVQLEVFRQTSCQSCQQGCGANKLAFMNNASVHYLEASTTLSLASGDDVIVAIPEHQLWQAVGWLYVLPLSICVLLALIGQYWAGEGAAILGAVLGFATGCMMSHYLQGHPQLPIVTYKKEKLSP</sequence>
<keyword evidence="1" id="KW-1133">Transmembrane helix</keyword>
<organism evidence="2 3">
    <name type="scientific">Agitococcus lubricus</name>
    <dbReference type="NCBI Taxonomy" id="1077255"/>
    <lineage>
        <taxon>Bacteria</taxon>
        <taxon>Pseudomonadati</taxon>
        <taxon>Pseudomonadota</taxon>
        <taxon>Gammaproteobacteria</taxon>
        <taxon>Moraxellales</taxon>
        <taxon>Moraxellaceae</taxon>
        <taxon>Agitococcus</taxon>
    </lineage>
</organism>